<dbReference type="Pfam" id="PF03435">
    <property type="entry name" value="Sacchrp_dh_NADP"/>
    <property type="match status" value="1"/>
</dbReference>
<evidence type="ECO:0000259" key="2">
    <source>
        <dbReference type="Pfam" id="PF19362"/>
    </source>
</evidence>
<dbReference type="EMBL" id="CP134146">
    <property type="protein sequence ID" value="WNC67000.1"/>
    <property type="molecule type" value="Genomic_DNA"/>
</dbReference>
<organism evidence="3 4">
    <name type="scientific">Thalassotalea nanhaiensis</name>
    <dbReference type="NCBI Taxonomy" id="3065648"/>
    <lineage>
        <taxon>Bacteria</taxon>
        <taxon>Pseudomonadati</taxon>
        <taxon>Pseudomonadota</taxon>
        <taxon>Gammaproteobacteria</taxon>
        <taxon>Alteromonadales</taxon>
        <taxon>Colwelliaceae</taxon>
        <taxon>Thalassotalea</taxon>
    </lineage>
</organism>
<dbReference type="SUPFAM" id="SSF51735">
    <property type="entry name" value="NAD(P)-binding Rossmann-fold domains"/>
    <property type="match status" value="1"/>
</dbReference>
<dbReference type="Pfam" id="PF19362">
    <property type="entry name" value="DUF5938"/>
    <property type="match status" value="1"/>
</dbReference>
<protein>
    <submittedName>
        <fullName evidence="3">DUF5938 domain-containing protein</fullName>
    </submittedName>
</protein>
<dbReference type="PANTHER" id="PTHR43781">
    <property type="entry name" value="SACCHAROPINE DEHYDROGENASE"/>
    <property type="match status" value="1"/>
</dbReference>
<dbReference type="PANTHER" id="PTHR43781:SF1">
    <property type="entry name" value="SACCHAROPINE DEHYDROGENASE"/>
    <property type="match status" value="1"/>
</dbReference>
<proteinExistence type="predicted"/>
<dbReference type="Proteomes" id="UP001248581">
    <property type="component" value="Chromosome"/>
</dbReference>
<gene>
    <name evidence="3" type="ORF">RI845_10710</name>
</gene>
<evidence type="ECO:0000259" key="1">
    <source>
        <dbReference type="Pfam" id="PF03435"/>
    </source>
</evidence>
<evidence type="ECO:0000313" key="3">
    <source>
        <dbReference type="EMBL" id="WNC67000.1"/>
    </source>
</evidence>
<dbReference type="InterPro" id="IPR036291">
    <property type="entry name" value="NAD(P)-bd_dom_sf"/>
</dbReference>
<keyword evidence="4" id="KW-1185">Reference proteome</keyword>
<sequence>MSSKKPVVVYGASGYTGRLVCEFLRHYKIPFTAAGRNAAKLEEVMKSVPGIETADYDVVQVDNTEESLTELLEGRKVVCNVVGPFERYGEPVVRAALNTGCHYIDTTGEPAYANKMIEKYSQAFKEKGISMCPYTAYMYVPAEICARTIMDQDPTIDNLEVATAGNFLPTHASVQSIFSLFSHDAQYLKDNEMVNWPAGRGYEVNVPGWITTQLVHPWGGGFLPTVFKDHPTVHTCKQYSGNADRATMEMAIEMQKDFEANVRTLATEEERQAAIDARVESVEYFLPPRENPLENRSVDMAVGIGSAGGLRAVLQSTTPYTMTGLFQAATAAMLAKGGTQKPGFASACEAVGHNYLLAQLKNFVPAKLTITDI</sequence>
<accession>A0ABY9TE26</accession>
<dbReference type="RefSeq" id="WP_348386164.1">
    <property type="nucleotide sequence ID" value="NZ_CP134146.1"/>
</dbReference>
<reference evidence="4" key="1">
    <citation type="submission" date="2023-09" db="EMBL/GenBank/DDBJ databases">
        <authorList>
            <person name="Li S."/>
            <person name="Li X."/>
            <person name="Zhang C."/>
            <person name="Zhao Z."/>
        </authorList>
    </citation>
    <scope>NUCLEOTIDE SEQUENCE [LARGE SCALE GENOMIC DNA]</scope>
    <source>
        <strain evidence="4">SQ345</strain>
    </source>
</reference>
<feature type="domain" description="Saccharopine dehydrogenase NADP binding" evidence="1">
    <location>
        <begin position="7"/>
        <end position="130"/>
    </location>
</feature>
<name>A0ABY9TE26_9GAMM</name>
<dbReference type="InterPro" id="IPR005097">
    <property type="entry name" value="Sacchrp_dh_NADP-bd"/>
</dbReference>
<dbReference type="Gene3D" id="3.40.50.720">
    <property type="entry name" value="NAD(P)-binding Rossmann-like Domain"/>
    <property type="match status" value="1"/>
</dbReference>
<dbReference type="InterPro" id="IPR045982">
    <property type="entry name" value="DUF5938"/>
</dbReference>
<evidence type="ECO:0000313" key="4">
    <source>
        <dbReference type="Proteomes" id="UP001248581"/>
    </source>
</evidence>
<feature type="domain" description="DUF5938" evidence="2">
    <location>
        <begin position="143"/>
        <end position="363"/>
    </location>
</feature>